<evidence type="ECO:0000256" key="3">
    <source>
        <dbReference type="ARBA" id="ARBA00038343"/>
    </source>
</evidence>
<dbReference type="Proteomes" id="UP000030764">
    <property type="component" value="Unassembled WGS sequence"/>
</dbReference>
<dbReference type="SUPFAM" id="SSF50978">
    <property type="entry name" value="WD40 repeat-like"/>
    <property type="match status" value="1"/>
</dbReference>
<feature type="compositionally biased region" description="Acidic residues" evidence="5">
    <location>
        <begin position="330"/>
        <end position="346"/>
    </location>
</feature>
<name>A0A085MP20_9BILA</name>
<protein>
    <recommendedName>
        <fullName evidence="6">ISXO2-like transposase domain-containing protein</fullName>
    </recommendedName>
</protein>
<keyword evidence="1 4" id="KW-0853">WD repeat</keyword>
<sequence>MTASFRELCTRLSDEDTAIRFLQEKGILHQQRLCTRGHAMKLTVERNGKAPRWRRCRKAECKTEVSLRTGTWFEGLKLDFRTAVLFIYSWSNDYCSTKFCSKELGLSTNCSVSWKRLLREVAAESLLSNPLVIGGPNCTVEAVPKAMGLRGRMPGDSGESFLVPVANRSSRTLIPLIRQYIRPGTTVMTDCWAGYRSLSREDYTHLRVNHSINFVHPDDPEKFHVCGMSRVICVDMDDSVADQCPDSLHSNANASKCSRKFDFETMLTESLRLAAERREHHKSSPDISPSTSTTSISGEDISPKAQSQVDYCNENDFQLSRASPSKDVDSEGSDDNDSGLDEESDVENGMKAIPISHEVMLSHGEKPVSALGVDPSGARWASGGFDYALKLWDFGGMDASMNSFRSLTPCECHVMKSVQFNHTGEAILVISGRAQAKVLDRDGRELLECVKGDQYIVDMSRTKGHTAQLNDGCWHPSDRNEFLTCADDGTVRLWDYYTARKVHKAVIKTKTSSGMRAVPTSCAYSRDGKLIAAGCADGSLQMWRHGKLYVNTSILVRNAHTPGCDISCLSFSYDNNNFLSRSRKPVVVLTKIVAFIFVAPGDGTMKLWDLRKTKEPIHVVENLEAIFPHTDCLFSPKDDLCVTGTSAKMDGHSVGSLLFFDRNSFEKIYEIDFPSDSVVRMAWHPRINQIFCGMSSGSIHLYYSTEQSARGALMCVSKPTKRVRPKDVAHTQFIIAPYSLPPRKVGRDGFEKEHYTLRQMLRAVRYQNRPPPKSRVPELPVSGPGERGRLGAAGSTLHSFVARQLGLSKKDDDDLNPREAILRHAKAAEEDPYWVAPAYKRTQPQTILAQNVEDKHDDDNDELEPVYKQRRDDAK</sequence>
<dbReference type="InterPro" id="IPR015943">
    <property type="entry name" value="WD40/YVTN_repeat-like_dom_sf"/>
</dbReference>
<feature type="region of interest" description="Disordered" evidence="5">
    <location>
        <begin position="848"/>
        <end position="875"/>
    </location>
</feature>
<dbReference type="PANTHER" id="PTHR16017">
    <property type="entry name" value="GASTRULATION DEFECTIVE PROTEIN 1-RELATED"/>
    <property type="match status" value="1"/>
</dbReference>
<evidence type="ECO:0000259" key="6">
    <source>
        <dbReference type="SMART" id="SM01126"/>
    </source>
</evidence>
<feature type="region of interest" description="Disordered" evidence="5">
    <location>
        <begin position="276"/>
        <end position="305"/>
    </location>
</feature>
<evidence type="ECO:0000256" key="2">
    <source>
        <dbReference type="ARBA" id="ARBA00022737"/>
    </source>
</evidence>
<feature type="compositionally biased region" description="Low complexity" evidence="5">
    <location>
        <begin position="285"/>
        <end position="297"/>
    </location>
</feature>
<dbReference type="AlphaFoldDB" id="A0A085MP20"/>
<dbReference type="InterPro" id="IPR036322">
    <property type="entry name" value="WD40_repeat_dom_sf"/>
</dbReference>
<dbReference type="PROSITE" id="PS50294">
    <property type="entry name" value="WD_REPEATS_REGION"/>
    <property type="match status" value="1"/>
</dbReference>
<dbReference type="InterPro" id="IPR001680">
    <property type="entry name" value="WD40_rpt"/>
</dbReference>
<dbReference type="Gene3D" id="2.130.10.10">
    <property type="entry name" value="YVTN repeat-like/Quinoprotein amine dehydrogenase"/>
    <property type="match status" value="3"/>
</dbReference>
<evidence type="ECO:0000256" key="1">
    <source>
        <dbReference type="ARBA" id="ARBA00022574"/>
    </source>
</evidence>
<feature type="repeat" description="WD" evidence="4">
    <location>
        <begin position="462"/>
        <end position="504"/>
    </location>
</feature>
<organism evidence="7 8">
    <name type="scientific">Trichuris suis</name>
    <name type="common">pig whipworm</name>
    <dbReference type="NCBI Taxonomy" id="68888"/>
    <lineage>
        <taxon>Eukaryota</taxon>
        <taxon>Metazoa</taxon>
        <taxon>Ecdysozoa</taxon>
        <taxon>Nematoda</taxon>
        <taxon>Enoplea</taxon>
        <taxon>Dorylaimia</taxon>
        <taxon>Trichinellida</taxon>
        <taxon>Trichuridae</taxon>
        <taxon>Trichuris</taxon>
    </lineage>
</organism>
<dbReference type="InterPro" id="IPR051858">
    <property type="entry name" value="WD_repeat_GAD-1"/>
</dbReference>
<evidence type="ECO:0000256" key="4">
    <source>
        <dbReference type="PROSITE-ProRule" id="PRU00221"/>
    </source>
</evidence>
<dbReference type="SMART" id="SM01126">
    <property type="entry name" value="DDE_Tnp_IS1595"/>
    <property type="match status" value="1"/>
</dbReference>
<proteinExistence type="inferred from homology"/>
<keyword evidence="2" id="KW-0677">Repeat</keyword>
<feature type="region of interest" description="Disordered" evidence="5">
    <location>
        <begin position="320"/>
        <end position="347"/>
    </location>
</feature>
<dbReference type="PANTHER" id="PTHR16017:SF0">
    <property type="entry name" value="WD REPEAT-CONTAINING PROTEIN 70"/>
    <property type="match status" value="1"/>
</dbReference>
<accession>A0A085MP20</accession>
<reference evidence="7 8" key="1">
    <citation type="journal article" date="2014" name="Nat. Genet.">
        <title>Genome and transcriptome of the porcine whipworm Trichuris suis.</title>
        <authorList>
            <person name="Jex A.R."/>
            <person name="Nejsum P."/>
            <person name="Schwarz E.M."/>
            <person name="Hu L."/>
            <person name="Young N.D."/>
            <person name="Hall R.S."/>
            <person name="Korhonen P.K."/>
            <person name="Liao S."/>
            <person name="Thamsborg S."/>
            <person name="Xia J."/>
            <person name="Xu P."/>
            <person name="Wang S."/>
            <person name="Scheerlinck J.P."/>
            <person name="Hofmann A."/>
            <person name="Sternberg P.W."/>
            <person name="Wang J."/>
            <person name="Gasser R.B."/>
        </authorList>
    </citation>
    <scope>NUCLEOTIDE SEQUENCE [LARGE SCALE GENOMIC DNA]</scope>
    <source>
        <strain evidence="7">DCEP-RM93M</strain>
    </source>
</reference>
<feature type="repeat" description="WD" evidence="4">
    <location>
        <begin position="361"/>
        <end position="393"/>
    </location>
</feature>
<comment type="similarity">
    <text evidence="3">Belongs to the WD repeat GAD-1 family.</text>
</comment>
<evidence type="ECO:0000256" key="5">
    <source>
        <dbReference type="SAM" id="MobiDB-lite"/>
    </source>
</evidence>
<feature type="domain" description="ISXO2-like transposase" evidence="6">
    <location>
        <begin position="132"/>
        <end position="238"/>
    </location>
</feature>
<evidence type="ECO:0000313" key="8">
    <source>
        <dbReference type="Proteomes" id="UP000030764"/>
    </source>
</evidence>
<feature type="region of interest" description="Disordered" evidence="5">
    <location>
        <begin position="768"/>
        <end position="791"/>
    </location>
</feature>
<evidence type="ECO:0000313" key="7">
    <source>
        <dbReference type="EMBL" id="KFD58966.1"/>
    </source>
</evidence>
<dbReference type="GO" id="GO:0035861">
    <property type="term" value="C:site of double-strand break"/>
    <property type="evidence" value="ECO:0007669"/>
    <property type="project" value="TreeGrafter"/>
</dbReference>
<gene>
    <name evidence="7" type="ORF">M513_00129</name>
</gene>
<keyword evidence="8" id="KW-1185">Reference proteome</keyword>
<dbReference type="SMART" id="SM00320">
    <property type="entry name" value="WD40"/>
    <property type="match status" value="5"/>
</dbReference>
<dbReference type="FunFam" id="2.130.10.10:FF:001319">
    <property type="entry name" value="Gastrulation defective protein 1"/>
    <property type="match status" value="1"/>
</dbReference>
<dbReference type="GO" id="GO:0005634">
    <property type="term" value="C:nucleus"/>
    <property type="evidence" value="ECO:0007669"/>
    <property type="project" value="TreeGrafter"/>
</dbReference>
<dbReference type="InterPro" id="IPR024445">
    <property type="entry name" value="Tnp_ISXO2-like"/>
</dbReference>
<dbReference type="EMBL" id="KL363182">
    <property type="protein sequence ID" value="KFD58966.1"/>
    <property type="molecule type" value="Genomic_DNA"/>
</dbReference>
<dbReference type="PROSITE" id="PS50082">
    <property type="entry name" value="WD_REPEATS_2"/>
    <property type="match status" value="2"/>
</dbReference>
<dbReference type="Pfam" id="PF00400">
    <property type="entry name" value="WD40"/>
    <property type="match status" value="4"/>
</dbReference>
<dbReference type="Pfam" id="PF12762">
    <property type="entry name" value="DDE_Tnp_IS1595"/>
    <property type="match status" value="1"/>
</dbReference>
<feature type="compositionally biased region" description="Basic and acidic residues" evidence="5">
    <location>
        <begin position="865"/>
        <end position="875"/>
    </location>
</feature>